<keyword evidence="1" id="KW-0175">Coiled coil</keyword>
<name>A0ABT0CCD9_THEVL</name>
<dbReference type="EMBL" id="JAFIRA010000028">
    <property type="protein sequence ID" value="MCJ2543435.1"/>
    <property type="molecule type" value="Genomic_DNA"/>
</dbReference>
<organism evidence="2 3">
    <name type="scientific">Thermostichus vulcanus str. 'Rupite'</name>
    <dbReference type="NCBI Taxonomy" id="2813851"/>
    <lineage>
        <taxon>Bacteria</taxon>
        <taxon>Bacillati</taxon>
        <taxon>Cyanobacteriota</taxon>
        <taxon>Cyanophyceae</taxon>
        <taxon>Thermostichales</taxon>
        <taxon>Thermostichaceae</taxon>
        <taxon>Thermostichus</taxon>
    </lineage>
</organism>
<reference evidence="2" key="1">
    <citation type="submission" date="2021-02" db="EMBL/GenBank/DDBJ databases">
        <title>The CRISPR/cas machinery reduction and long-range gene transfer in the hot spring cyanobacterium Synechococcus.</title>
        <authorList>
            <person name="Dvorak P."/>
            <person name="Jahodarova E."/>
            <person name="Hasler P."/>
            <person name="Poulickova A."/>
        </authorList>
    </citation>
    <scope>NUCLEOTIDE SEQUENCE</scope>
    <source>
        <strain evidence="2">Rupite</strain>
    </source>
</reference>
<feature type="coiled-coil region" evidence="1">
    <location>
        <begin position="17"/>
        <end position="82"/>
    </location>
</feature>
<gene>
    <name evidence="2" type="ORF">JX360_11030</name>
</gene>
<evidence type="ECO:0000313" key="2">
    <source>
        <dbReference type="EMBL" id="MCJ2543435.1"/>
    </source>
</evidence>
<evidence type="ECO:0000313" key="3">
    <source>
        <dbReference type="Proteomes" id="UP000830835"/>
    </source>
</evidence>
<evidence type="ECO:0000256" key="1">
    <source>
        <dbReference type="SAM" id="Coils"/>
    </source>
</evidence>
<dbReference type="InterPro" id="IPR007804">
    <property type="entry name" value="GvpG"/>
</dbReference>
<comment type="caution">
    <text evidence="2">The sequence shown here is derived from an EMBL/GenBank/DDBJ whole genome shotgun (WGS) entry which is preliminary data.</text>
</comment>
<dbReference type="RefSeq" id="WP_244350775.1">
    <property type="nucleotide sequence ID" value="NZ_JAFIRA010000028.1"/>
</dbReference>
<sequence length="89" mass="10233">MVWQLLTWPAQSLLWLAGQIQERAEAQLDNKENLQKELTALQIQLDLGEIDEATYTEREEEILRALEALAEAERQAEAESAEDEPERDP</sequence>
<protein>
    <submittedName>
        <fullName evidence="2">Gas vesicle protein GvpG</fullName>
    </submittedName>
</protein>
<dbReference type="Proteomes" id="UP000830835">
    <property type="component" value="Unassembled WGS sequence"/>
</dbReference>
<keyword evidence="3" id="KW-1185">Reference proteome</keyword>
<proteinExistence type="predicted"/>
<dbReference type="Pfam" id="PF05120">
    <property type="entry name" value="GvpG"/>
    <property type="match status" value="1"/>
</dbReference>
<accession>A0ABT0CCD9</accession>